<accession>A0ABU6TN59</accession>
<proteinExistence type="predicted"/>
<evidence type="ECO:0000313" key="2">
    <source>
        <dbReference type="Proteomes" id="UP001341840"/>
    </source>
</evidence>
<protein>
    <submittedName>
        <fullName evidence="1">Uncharacterized protein</fullName>
    </submittedName>
</protein>
<gene>
    <name evidence="1" type="ORF">PIB30_061276</name>
</gene>
<reference evidence="1 2" key="1">
    <citation type="journal article" date="2023" name="Plants (Basel)">
        <title>Bridging the Gap: Combining Genomics and Transcriptomics Approaches to Understand Stylosanthes scabra, an Orphan Legume from the Brazilian Caatinga.</title>
        <authorList>
            <person name="Ferreira-Neto J.R.C."/>
            <person name="da Silva M.D."/>
            <person name="Binneck E."/>
            <person name="de Melo N.F."/>
            <person name="da Silva R.H."/>
            <person name="de Melo A.L.T.M."/>
            <person name="Pandolfi V."/>
            <person name="Bustamante F.O."/>
            <person name="Brasileiro-Vidal A.C."/>
            <person name="Benko-Iseppon A.M."/>
        </authorList>
    </citation>
    <scope>NUCLEOTIDE SEQUENCE [LARGE SCALE GENOMIC DNA]</scope>
    <source>
        <tissue evidence="1">Leaves</tissue>
    </source>
</reference>
<evidence type="ECO:0000313" key="1">
    <source>
        <dbReference type="EMBL" id="MED6149323.1"/>
    </source>
</evidence>
<keyword evidence="2" id="KW-1185">Reference proteome</keyword>
<dbReference type="Proteomes" id="UP001341840">
    <property type="component" value="Unassembled WGS sequence"/>
</dbReference>
<name>A0ABU6TN59_9FABA</name>
<sequence length="97" mass="10644">MIIAPAPAPRSGSLWCYHLSDSRLSHLHARSSLLSSLTVVAAGHQPVVVHYQQRKSLSTGNSKLAWVNIICIYDTLQRGPLNTSPCIYMSKLQTTKA</sequence>
<dbReference type="EMBL" id="JASCZI010091174">
    <property type="protein sequence ID" value="MED6149323.1"/>
    <property type="molecule type" value="Genomic_DNA"/>
</dbReference>
<comment type="caution">
    <text evidence="1">The sequence shown here is derived from an EMBL/GenBank/DDBJ whole genome shotgun (WGS) entry which is preliminary data.</text>
</comment>
<organism evidence="1 2">
    <name type="scientific">Stylosanthes scabra</name>
    <dbReference type="NCBI Taxonomy" id="79078"/>
    <lineage>
        <taxon>Eukaryota</taxon>
        <taxon>Viridiplantae</taxon>
        <taxon>Streptophyta</taxon>
        <taxon>Embryophyta</taxon>
        <taxon>Tracheophyta</taxon>
        <taxon>Spermatophyta</taxon>
        <taxon>Magnoliopsida</taxon>
        <taxon>eudicotyledons</taxon>
        <taxon>Gunneridae</taxon>
        <taxon>Pentapetalae</taxon>
        <taxon>rosids</taxon>
        <taxon>fabids</taxon>
        <taxon>Fabales</taxon>
        <taxon>Fabaceae</taxon>
        <taxon>Papilionoideae</taxon>
        <taxon>50 kb inversion clade</taxon>
        <taxon>dalbergioids sensu lato</taxon>
        <taxon>Dalbergieae</taxon>
        <taxon>Pterocarpus clade</taxon>
        <taxon>Stylosanthes</taxon>
    </lineage>
</organism>